<feature type="region of interest" description="Disordered" evidence="2">
    <location>
        <begin position="77"/>
        <end position="98"/>
    </location>
</feature>
<dbReference type="Gene3D" id="3.80.10.10">
    <property type="entry name" value="Ribonuclease Inhibitor"/>
    <property type="match status" value="2"/>
</dbReference>
<dbReference type="EMBL" id="JBJQND010000002">
    <property type="protein sequence ID" value="KAL3885376.1"/>
    <property type="molecule type" value="Genomic_DNA"/>
</dbReference>
<evidence type="ECO:0000259" key="3">
    <source>
        <dbReference type="PROSITE" id="PS50181"/>
    </source>
</evidence>
<dbReference type="PROSITE" id="PS50181">
    <property type="entry name" value="FBOX"/>
    <property type="match status" value="1"/>
</dbReference>
<dbReference type="Pfam" id="PF13516">
    <property type="entry name" value="LRR_6"/>
    <property type="match status" value="2"/>
</dbReference>
<feature type="domain" description="F-box" evidence="3">
    <location>
        <begin position="277"/>
        <end position="324"/>
    </location>
</feature>
<dbReference type="Pfam" id="PF12937">
    <property type="entry name" value="F-box-like"/>
    <property type="match status" value="1"/>
</dbReference>
<dbReference type="InterPro" id="IPR057207">
    <property type="entry name" value="FBXL15_LRR"/>
</dbReference>
<dbReference type="InterPro" id="IPR006553">
    <property type="entry name" value="Leu-rich_rpt_Cys-con_subtyp"/>
</dbReference>
<sequence length="658" mass="73118">MEASSFSTNDETRAVNPCKRKRIDLSDDASCNPGSNGACSSGITVRSSMSASLPHVSIKQTLDKKTIVSSEINFSSGHFETRPSRVTGGGDGDRDEPVNDRYAVQMLNFGDFDIENGQIRQDDEEDTCEPAGGRVVDDLGSSVDFRGDSSKTSVITGSNFGMLSSMGRSASSSPCSSTINMKQGRRESHDLALESSMLLPPPSTFSSSWQGVWSQESKPLRQKSHWAVVQTEESSGSIVNSSTDGISALCSWSYVTNRKDNQTFETNFCALTDCLKGSHINKLPSSLLLHIFSYLSLFDSLRKASLVCKYWHNLCRDPSLWHSLNLGSQMKVTDRVLEQLSSFSDRVTYVDLTDCRFLTNTGIRALLNRCRYLQTLKAIRCFDLTDDAFIGLDIGEASPRIQKLHFDGCCRLTDKTVIQFARGCPDIQLLHLNQCNKMTDEGIVTLAQNCHKLKRLLLDHCERVTDDAARALAQNCPDMEYLNLMSCGLSDEGVLELTKLKKLTVLDLSNIAKITPHSVVKVAQHCTQLECLNVSLNQVMDDACMTEIAQYGSNLRRLYCVSCHITDEGLKNLAKYRPNLEALDIAWCQLVTITGVKALSEACPKLSYLGLIKCDNVQNDSMEELVVQFPHIKYSTFMLESRRLIDRARREGFQFTSS</sequence>
<dbReference type="Proteomes" id="UP001634394">
    <property type="component" value="Unassembled WGS sequence"/>
</dbReference>
<gene>
    <name evidence="4" type="ORF">ACJMK2_025447</name>
</gene>
<keyword evidence="5" id="KW-1185">Reference proteome</keyword>
<evidence type="ECO:0000313" key="5">
    <source>
        <dbReference type="Proteomes" id="UP001634394"/>
    </source>
</evidence>
<protein>
    <recommendedName>
        <fullName evidence="3">F-box domain-containing protein</fullName>
    </recommendedName>
</protein>
<name>A0ABD3XGJ0_SINWO</name>
<proteinExistence type="predicted"/>
<reference evidence="4 5" key="1">
    <citation type="submission" date="2024-11" db="EMBL/GenBank/DDBJ databases">
        <title>Chromosome-level genome assembly of the freshwater bivalve Anodonta woodiana.</title>
        <authorList>
            <person name="Chen X."/>
        </authorList>
    </citation>
    <scope>NUCLEOTIDE SEQUENCE [LARGE SCALE GENOMIC DNA]</scope>
    <source>
        <strain evidence="4">MN2024</strain>
        <tissue evidence="4">Gills</tissue>
    </source>
</reference>
<dbReference type="InterPro" id="IPR001810">
    <property type="entry name" value="F-box_dom"/>
</dbReference>
<keyword evidence="1" id="KW-0833">Ubl conjugation pathway</keyword>
<evidence type="ECO:0000256" key="2">
    <source>
        <dbReference type="SAM" id="MobiDB-lite"/>
    </source>
</evidence>
<accession>A0ABD3XGJ0</accession>
<evidence type="ECO:0000313" key="4">
    <source>
        <dbReference type="EMBL" id="KAL3885377.1"/>
    </source>
</evidence>
<dbReference type="SUPFAM" id="SSF81383">
    <property type="entry name" value="F-box domain"/>
    <property type="match status" value="1"/>
</dbReference>
<dbReference type="SMART" id="SM00367">
    <property type="entry name" value="LRR_CC"/>
    <property type="match status" value="11"/>
</dbReference>
<dbReference type="Pfam" id="PF25372">
    <property type="entry name" value="DUF7885"/>
    <property type="match status" value="1"/>
</dbReference>
<dbReference type="SUPFAM" id="SSF52047">
    <property type="entry name" value="RNI-like"/>
    <property type="match status" value="1"/>
</dbReference>
<evidence type="ECO:0000256" key="1">
    <source>
        <dbReference type="ARBA" id="ARBA00022786"/>
    </source>
</evidence>
<comment type="caution">
    <text evidence="4">The sequence shown here is derived from an EMBL/GenBank/DDBJ whole genome shotgun (WGS) entry which is preliminary data.</text>
</comment>
<dbReference type="EMBL" id="JBJQND010000002">
    <property type="protein sequence ID" value="KAL3885377.1"/>
    <property type="molecule type" value="Genomic_DNA"/>
</dbReference>
<dbReference type="InterPro" id="IPR036047">
    <property type="entry name" value="F-box-like_dom_sf"/>
</dbReference>
<dbReference type="InterPro" id="IPR001611">
    <property type="entry name" value="Leu-rich_rpt"/>
</dbReference>
<dbReference type="PANTHER" id="PTHR13318">
    <property type="entry name" value="PARTNER OF PAIRED, ISOFORM B-RELATED"/>
    <property type="match status" value="1"/>
</dbReference>
<dbReference type="InterPro" id="IPR032675">
    <property type="entry name" value="LRR_dom_sf"/>
</dbReference>
<dbReference type="AlphaFoldDB" id="A0ABD3XGJ0"/>
<dbReference type="SMART" id="SM00256">
    <property type="entry name" value="FBOX"/>
    <property type="match status" value="1"/>
</dbReference>
<organism evidence="4 5">
    <name type="scientific">Sinanodonta woodiana</name>
    <name type="common">Chinese pond mussel</name>
    <name type="synonym">Anodonta woodiana</name>
    <dbReference type="NCBI Taxonomy" id="1069815"/>
    <lineage>
        <taxon>Eukaryota</taxon>
        <taxon>Metazoa</taxon>
        <taxon>Spiralia</taxon>
        <taxon>Lophotrochozoa</taxon>
        <taxon>Mollusca</taxon>
        <taxon>Bivalvia</taxon>
        <taxon>Autobranchia</taxon>
        <taxon>Heteroconchia</taxon>
        <taxon>Palaeoheterodonta</taxon>
        <taxon>Unionida</taxon>
        <taxon>Unionoidea</taxon>
        <taxon>Unionidae</taxon>
        <taxon>Unioninae</taxon>
        <taxon>Sinanodonta</taxon>
    </lineage>
</organism>